<dbReference type="SMART" id="SM00388">
    <property type="entry name" value="HisKA"/>
    <property type="match status" value="1"/>
</dbReference>
<dbReference type="Gene3D" id="1.10.287.130">
    <property type="match status" value="1"/>
</dbReference>
<dbReference type="InterPro" id="IPR036097">
    <property type="entry name" value="HisK_dim/P_sf"/>
</dbReference>
<dbReference type="PANTHER" id="PTHR45436">
    <property type="entry name" value="SENSOR HISTIDINE KINASE YKOH"/>
    <property type="match status" value="1"/>
</dbReference>
<dbReference type="Gene3D" id="3.30.565.10">
    <property type="entry name" value="Histidine kinase-like ATPase, C-terminal domain"/>
    <property type="match status" value="1"/>
</dbReference>
<dbReference type="InterPro" id="IPR003661">
    <property type="entry name" value="HisK_dim/P_dom"/>
</dbReference>
<keyword evidence="8 15" id="KW-0418">Kinase</keyword>
<dbReference type="Proteomes" id="UP001179361">
    <property type="component" value="Unassembled WGS sequence"/>
</dbReference>
<keyword evidence="16" id="KW-1185">Reference proteome</keyword>
<evidence type="ECO:0000256" key="13">
    <source>
        <dbReference type="SAM" id="Phobius"/>
    </source>
</evidence>
<dbReference type="CDD" id="cd00075">
    <property type="entry name" value="HATPase"/>
    <property type="match status" value="1"/>
</dbReference>
<dbReference type="SMART" id="SM00387">
    <property type="entry name" value="HATPase_c"/>
    <property type="match status" value="1"/>
</dbReference>
<keyword evidence="12 13" id="KW-0472">Membrane</keyword>
<dbReference type="Pfam" id="PF02518">
    <property type="entry name" value="HATPase_c"/>
    <property type="match status" value="1"/>
</dbReference>
<feature type="transmembrane region" description="Helical" evidence="13">
    <location>
        <begin position="12"/>
        <end position="35"/>
    </location>
</feature>
<evidence type="ECO:0000256" key="12">
    <source>
        <dbReference type="ARBA" id="ARBA00023136"/>
    </source>
</evidence>
<dbReference type="InterPro" id="IPR004358">
    <property type="entry name" value="Sig_transdc_His_kin-like_C"/>
</dbReference>
<dbReference type="GO" id="GO:0016301">
    <property type="term" value="F:kinase activity"/>
    <property type="evidence" value="ECO:0007669"/>
    <property type="project" value="UniProtKB-KW"/>
</dbReference>
<protein>
    <recommendedName>
        <fullName evidence="3">histidine kinase</fullName>
        <ecNumber evidence="3">2.7.13.3</ecNumber>
    </recommendedName>
</protein>
<comment type="caution">
    <text evidence="15">The sequence shown here is derived from an EMBL/GenBank/DDBJ whole genome shotgun (WGS) entry which is preliminary data.</text>
</comment>
<dbReference type="InterPro" id="IPR050428">
    <property type="entry name" value="TCS_sensor_his_kinase"/>
</dbReference>
<dbReference type="InterPro" id="IPR036890">
    <property type="entry name" value="HATPase_C_sf"/>
</dbReference>
<proteinExistence type="predicted"/>
<dbReference type="SUPFAM" id="SSF47384">
    <property type="entry name" value="Homodimeric domain of signal transducing histidine kinase"/>
    <property type="match status" value="1"/>
</dbReference>
<evidence type="ECO:0000256" key="8">
    <source>
        <dbReference type="ARBA" id="ARBA00022777"/>
    </source>
</evidence>
<evidence type="ECO:0000256" key="6">
    <source>
        <dbReference type="ARBA" id="ARBA00022692"/>
    </source>
</evidence>
<keyword evidence="9" id="KW-0067">ATP-binding</keyword>
<evidence type="ECO:0000313" key="15">
    <source>
        <dbReference type="EMBL" id="MCD2514885.1"/>
    </source>
</evidence>
<dbReference type="InterPro" id="IPR003594">
    <property type="entry name" value="HATPase_dom"/>
</dbReference>
<dbReference type="EC" id="2.7.13.3" evidence="3"/>
<dbReference type="RefSeq" id="WP_231056229.1">
    <property type="nucleotide sequence ID" value="NZ_JAJNOC010000001.1"/>
</dbReference>
<comment type="subcellular location">
    <subcellularLocation>
        <location evidence="2">Membrane</location>
        <topology evidence="2">Multi-pass membrane protein</topology>
    </subcellularLocation>
</comment>
<gene>
    <name evidence="15" type="ORF">LQ564_00990</name>
</gene>
<evidence type="ECO:0000256" key="2">
    <source>
        <dbReference type="ARBA" id="ARBA00004141"/>
    </source>
</evidence>
<keyword evidence="10 13" id="KW-1133">Transmembrane helix</keyword>
<keyword evidence="4" id="KW-0597">Phosphoprotein</keyword>
<name>A0ABS8PZF1_9BURK</name>
<evidence type="ECO:0000256" key="11">
    <source>
        <dbReference type="ARBA" id="ARBA00023012"/>
    </source>
</evidence>
<evidence type="ECO:0000256" key="4">
    <source>
        <dbReference type="ARBA" id="ARBA00022553"/>
    </source>
</evidence>
<dbReference type="Pfam" id="PF00512">
    <property type="entry name" value="HisKA"/>
    <property type="match status" value="1"/>
</dbReference>
<feature type="transmembrane region" description="Helical" evidence="13">
    <location>
        <begin position="165"/>
        <end position="188"/>
    </location>
</feature>
<sequence>MSPRLYSGRRRLVLASLAGILLIFAGIGFGAHWVARHESTELFSARLATSARVLEALTAHQLASATVSSPIVITLPRELETSTSDLPEVFGHRYETKIAFQAWRDGRLLVKSAAAPMHALAPPQPGFSEQVIGGVTWEVFVLRSGNVWIMTAEKEEVRGELAEGIGMSILAPLALGGLLLLALINFLILRGLRPLSKLADLIAARKPESLDPIALPVAPVELMPIVTELNELMDRTRAAMEREQRFLDAAAHEIRTPIAAVQLHLENAQRAADESQRCRSIESALAGARRTSRLAEQLLTFSRLSSGGDAAPQETLSLLEVCCEVIGATEPLIDRRGQSIGLEALEDCRVRGNGIQLRRMLQNLIDNASVHGTPHGDVQVTLARQGNRALLTVSNDGAPIPAQQVARLFTPYYRLQGTTRDGFGLGLAIVKEIVDQHGGTIAIRPKADGQGTVVEVGLGLV</sequence>
<dbReference type="CDD" id="cd00082">
    <property type="entry name" value="HisKA"/>
    <property type="match status" value="1"/>
</dbReference>
<evidence type="ECO:0000256" key="5">
    <source>
        <dbReference type="ARBA" id="ARBA00022679"/>
    </source>
</evidence>
<evidence type="ECO:0000256" key="1">
    <source>
        <dbReference type="ARBA" id="ARBA00000085"/>
    </source>
</evidence>
<dbReference type="InterPro" id="IPR005467">
    <property type="entry name" value="His_kinase_dom"/>
</dbReference>
<evidence type="ECO:0000256" key="3">
    <source>
        <dbReference type="ARBA" id="ARBA00012438"/>
    </source>
</evidence>
<evidence type="ECO:0000256" key="9">
    <source>
        <dbReference type="ARBA" id="ARBA00022840"/>
    </source>
</evidence>
<comment type="catalytic activity">
    <reaction evidence="1">
        <text>ATP + protein L-histidine = ADP + protein N-phospho-L-histidine.</text>
        <dbReference type="EC" id="2.7.13.3"/>
    </reaction>
</comment>
<evidence type="ECO:0000256" key="10">
    <source>
        <dbReference type="ARBA" id="ARBA00022989"/>
    </source>
</evidence>
<evidence type="ECO:0000256" key="7">
    <source>
        <dbReference type="ARBA" id="ARBA00022741"/>
    </source>
</evidence>
<evidence type="ECO:0000313" key="16">
    <source>
        <dbReference type="Proteomes" id="UP001179361"/>
    </source>
</evidence>
<feature type="domain" description="Histidine kinase" evidence="14">
    <location>
        <begin position="249"/>
        <end position="461"/>
    </location>
</feature>
<accession>A0ABS8PZF1</accession>
<dbReference type="PROSITE" id="PS50109">
    <property type="entry name" value="HIS_KIN"/>
    <property type="match status" value="1"/>
</dbReference>
<dbReference type="SUPFAM" id="SSF55874">
    <property type="entry name" value="ATPase domain of HSP90 chaperone/DNA topoisomerase II/histidine kinase"/>
    <property type="match status" value="1"/>
</dbReference>
<evidence type="ECO:0000259" key="14">
    <source>
        <dbReference type="PROSITE" id="PS50109"/>
    </source>
</evidence>
<keyword evidence="6 13" id="KW-0812">Transmembrane</keyword>
<organism evidence="15 16">
    <name type="scientific">Massilia phyllostachyos</name>
    <dbReference type="NCBI Taxonomy" id="2898585"/>
    <lineage>
        <taxon>Bacteria</taxon>
        <taxon>Pseudomonadati</taxon>
        <taxon>Pseudomonadota</taxon>
        <taxon>Betaproteobacteria</taxon>
        <taxon>Burkholderiales</taxon>
        <taxon>Oxalobacteraceae</taxon>
        <taxon>Telluria group</taxon>
        <taxon>Massilia</taxon>
    </lineage>
</organism>
<keyword evidence="7" id="KW-0547">Nucleotide-binding</keyword>
<dbReference type="PRINTS" id="PR00344">
    <property type="entry name" value="BCTRLSENSOR"/>
</dbReference>
<dbReference type="PANTHER" id="PTHR45436:SF14">
    <property type="entry name" value="SENSOR PROTEIN QSEC"/>
    <property type="match status" value="1"/>
</dbReference>
<reference evidence="15" key="1">
    <citation type="submission" date="2021-11" db="EMBL/GenBank/DDBJ databases">
        <title>The complete genome of Massilia sp sp. G4R7.</title>
        <authorList>
            <person name="Liu L."/>
            <person name="Yue J."/>
            <person name="Yuan J."/>
            <person name="Yang F."/>
            <person name="Li L."/>
        </authorList>
    </citation>
    <scope>NUCLEOTIDE SEQUENCE</scope>
    <source>
        <strain evidence="15">G4R7</strain>
    </source>
</reference>
<keyword evidence="11" id="KW-0902">Two-component regulatory system</keyword>
<keyword evidence="5" id="KW-0808">Transferase</keyword>
<dbReference type="EMBL" id="JAJNOC010000001">
    <property type="protein sequence ID" value="MCD2514885.1"/>
    <property type="molecule type" value="Genomic_DNA"/>
</dbReference>